<keyword evidence="2" id="KW-0676">Redox-active center</keyword>
<name>A0ABD3P8B0_9STRA</name>
<evidence type="ECO:0000256" key="3">
    <source>
        <dbReference type="SAM" id="SignalP"/>
    </source>
</evidence>
<feature type="signal peptide" evidence="3">
    <location>
        <begin position="1"/>
        <end position="24"/>
    </location>
</feature>
<dbReference type="PANTHER" id="PTHR45694">
    <property type="entry name" value="GLUTAREDOXIN 2"/>
    <property type="match status" value="1"/>
</dbReference>
<gene>
    <name evidence="5" type="ORF">HJC23_004974</name>
</gene>
<keyword evidence="6" id="KW-1185">Reference proteome</keyword>
<dbReference type="Pfam" id="PF00462">
    <property type="entry name" value="Glutaredoxin"/>
    <property type="match status" value="1"/>
</dbReference>
<reference evidence="5 6" key="1">
    <citation type="journal article" date="2020" name="G3 (Bethesda)">
        <title>Improved Reference Genome for Cyclotella cryptica CCMP332, a Model for Cell Wall Morphogenesis, Salinity Adaptation, and Lipid Production in Diatoms (Bacillariophyta).</title>
        <authorList>
            <person name="Roberts W.R."/>
            <person name="Downey K.M."/>
            <person name="Ruck E.C."/>
            <person name="Traller J.C."/>
            <person name="Alverson A.J."/>
        </authorList>
    </citation>
    <scope>NUCLEOTIDE SEQUENCE [LARGE SCALE GENOMIC DNA]</scope>
    <source>
        <strain evidence="5 6">CCMP332</strain>
    </source>
</reference>
<proteinExistence type="predicted"/>
<feature type="domain" description="Glutaredoxin" evidence="4">
    <location>
        <begin position="87"/>
        <end position="149"/>
    </location>
</feature>
<dbReference type="InterPro" id="IPR011767">
    <property type="entry name" value="GLR_AS"/>
</dbReference>
<dbReference type="EMBL" id="JABMIG020000239">
    <property type="protein sequence ID" value="KAL3784310.1"/>
    <property type="molecule type" value="Genomic_DNA"/>
</dbReference>
<organism evidence="5 6">
    <name type="scientific">Cyclotella cryptica</name>
    <dbReference type="NCBI Taxonomy" id="29204"/>
    <lineage>
        <taxon>Eukaryota</taxon>
        <taxon>Sar</taxon>
        <taxon>Stramenopiles</taxon>
        <taxon>Ochrophyta</taxon>
        <taxon>Bacillariophyta</taxon>
        <taxon>Coscinodiscophyceae</taxon>
        <taxon>Thalassiosirophycidae</taxon>
        <taxon>Stephanodiscales</taxon>
        <taxon>Stephanodiscaceae</taxon>
        <taxon>Cyclotella</taxon>
    </lineage>
</organism>
<dbReference type="InterPro" id="IPR014025">
    <property type="entry name" value="Glutaredoxin_subgr"/>
</dbReference>
<protein>
    <recommendedName>
        <fullName evidence="4">Glutaredoxin domain-containing protein</fullName>
    </recommendedName>
</protein>
<dbReference type="PRINTS" id="PR00160">
    <property type="entry name" value="GLUTAREDOXIN"/>
</dbReference>
<dbReference type="InterPro" id="IPR036249">
    <property type="entry name" value="Thioredoxin-like_sf"/>
</dbReference>
<dbReference type="CDD" id="cd03419">
    <property type="entry name" value="GRX_GRXh_1_2_like"/>
    <property type="match status" value="1"/>
</dbReference>
<evidence type="ECO:0000256" key="1">
    <source>
        <dbReference type="ARBA" id="ARBA00023157"/>
    </source>
</evidence>
<dbReference type="GO" id="GO:0003824">
    <property type="term" value="F:catalytic activity"/>
    <property type="evidence" value="ECO:0007669"/>
    <property type="project" value="UniProtKB-ARBA"/>
</dbReference>
<dbReference type="InterPro" id="IPR002109">
    <property type="entry name" value="Glutaredoxin"/>
</dbReference>
<dbReference type="PROSITE" id="PS00195">
    <property type="entry name" value="GLUTAREDOXIN_1"/>
    <property type="match status" value="1"/>
</dbReference>
<comment type="caution">
    <text evidence="5">The sequence shown here is derived from an EMBL/GenBank/DDBJ whole genome shotgun (WGS) entry which is preliminary data.</text>
</comment>
<dbReference type="PROSITE" id="PS51354">
    <property type="entry name" value="GLUTAREDOXIN_2"/>
    <property type="match status" value="1"/>
</dbReference>
<evidence type="ECO:0000313" key="6">
    <source>
        <dbReference type="Proteomes" id="UP001516023"/>
    </source>
</evidence>
<keyword evidence="3" id="KW-0732">Signal</keyword>
<dbReference type="Gene3D" id="3.40.30.10">
    <property type="entry name" value="Glutaredoxin"/>
    <property type="match status" value="1"/>
</dbReference>
<dbReference type="Proteomes" id="UP001516023">
    <property type="component" value="Unassembled WGS sequence"/>
</dbReference>
<evidence type="ECO:0000313" key="5">
    <source>
        <dbReference type="EMBL" id="KAL3784310.1"/>
    </source>
</evidence>
<dbReference type="PANTHER" id="PTHR45694:SF18">
    <property type="entry name" value="GLUTAREDOXIN-1-RELATED"/>
    <property type="match status" value="1"/>
</dbReference>
<sequence>MFAATTKIALILFSLLALSIPTTSFLTPQPRTQSTHHHALSMTKNPIDNLVALLKGGKTGLVKSLAGDYDSVAIRRKIETLVDTNPVLMFSFTTCPYCIKAKAILDEKGAKYTVVELDKEQDGKAIRAEMGEMLGRTSVPAVWIKKQFIGGCNDGPLGGVNGLNNSNRLDAMLKSAGAI</sequence>
<evidence type="ECO:0000256" key="2">
    <source>
        <dbReference type="ARBA" id="ARBA00023284"/>
    </source>
</evidence>
<dbReference type="AlphaFoldDB" id="A0ABD3P8B0"/>
<accession>A0ABD3P8B0</accession>
<keyword evidence="1" id="KW-1015">Disulfide bond</keyword>
<evidence type="ECO:0000259" key="4">
    <source>
        <dbReference type="Pfam" id="PF00462"/>
    </source>
</evidence>
<feature type="chain" id="PRO_5044785531" description="Glutaredoxin domain-containing protein" evidence="3">
    <location>
        <begin position="25"/>
        <end position="179"/>
    </location>
</feature>
<dbReference type="SUPFAM" id="SSF52833">
    <property type="entry name" value="Thioredoxin-like"/>
    <property type="match status" value="1"/>
</dbReference>